<feature type="transmembrane region" description="Helical" evidence="1">
    <location>
        <begin position="232"/>
        <end position="255"/>
    </location>
</feature>
<organism evidence="2">
    <name type="scientific">Trypanosoma vivax (strain Y486)</name>
    <dbReference type="NCBI Taxonomy" id="1055687"/>
    <lineage>
        <taxon>Eukaryota</taxon>
        <taxon>Discoba</taxon>
        <taxon>Euglenozoa</taxon>
        <taxon>Kinetoplastea</taxon>
        <taxon>Metakinetoplastina</taxon>
        <taxon>Trypanosomatida</taxon>
        <taxon>Trypanosomatidae</taxon>
        <taxon>Trypanosoma</taxon>
        <taxon>Duttonella</taxon>
    </lineage>
</organism>
<dbReference type="AlphaFoldDB" id="G0U5X1"/>
<accession>G0U5X1</accession>
<keyword evidence="1" id="KW-0472">Membrane</keyword>
<reference evidence="2" key="1">
    <citation type="journal article" date="2012" name="Proc. Natl. Acad. Sci. U.S.A.">
        <title>Antigenic diversity is generated by distinct evolutionary mechanisms in African trypanosome species.</title>
        <authorList>
            <person name="Jackson A.P."/>
            <person name="Berry A."/>
            <person name="Aslett M."/>
            <person name="Allison H.C."/>
            <person name="Burton P."/>
            <person name="Vavrova-Anderson J."/>
            <person name="Brown R."/>
            <person name="Browne H."/>
            <person name="Corton N."/>
            <person name="Hauser H."/>
            <person name="Gamble J."/>
            <person name="Gilderthorp R."/>
            <person name="Marcello L."/>
            <person name="McQuillan J."/>
            <person name="Otto T.D."/>
            <person name="Quail M.A."/>
            <person name="Sanders M.J."/>
            <person name="van Tonder A."/>
            <person name="Ginger M.L."/>
            <person name="Field M.C."/>
            <person name="Barry J.D."/>
            <person name="Hertz-Fowler C."/>
            <person name="Berriman M."/>
        </authorList>
    </citation>
    <scope>NUCLEOTIDE SEQUENCE</scope>
    <source>
        <strain evidence="2">Y486</strain>
    </source>
</reference>
<gene>
    <name evidence="2" type="ORF">TVY486_1003250</name>
</gene>
<proteinExistence type="predicted"/>
<dbReference type="VEuPathDB" id="TriTrypDB:TvY486_1003250"/>
<evidence type="ECO:0000313" key="2">
    <source>
        <dbReference type="EMBL" id="CCC51272.1"/>
    </source>
</evidence>
<name>G0U5X1_TRYVY</name>
<evidence type="ECO:0008006" key="3">
    <source>
        <dbReference type="Google" id="ProtNLM"/>
    </source>
</evidence>
<protein>
    <recommendedName>
        <fullName evidence="3">Transmembrane protein</fullName>
    </recommendedName>
</protein>
<dbReference type="EMBL" id="HE573026">
    <property type="protein sequence ID" value="CCC51272.1"/>
    <property type="molecule type" value="Genomic_DNA"/>
</dbReference>
<keyword evidence="1" id="KW-1133">Transmembrane helix</keyword>
<keyword evidence="1" id="KW-0812">Transmembrane</keyword>
<evidence type="ECO:0000256" key="1">
    <source>
        <dbReference type="SAM" id="Phobius"/>
    </source>
</evidence>
<sequence>MRATGRLTACPEPPSLTSTSGCTAYGATSRFASAPHVRGHCQALKRGKWDLSQLFRHGFENRRFVSVASMFYPKPRLSFVFGSTCMKRGASAGAESFFSNIKRPASSRSLQRVCSVKVDRSTGPGADGEPGSLLRERCGYTNDGGGDAHACPQGSDEPFQPTIHGDPERFPADTLTSSDARRYAFAFELWRHRNAQLIQIQREMQKLSSDAHHLHSMHENRQKEIIRHARRFAFTVVCPWLLLVYLFLSTGNILYRAELEGTRLCDYDAWRRERGRKW</sequence>